<gene>
    <name evidence="4" type="ORF">LX83_002289</name>
</gene>
<evidence type="ECO:0000256" key="1">
    <source>
        <dbReference type="ARBA" id="ARBA00010652"/>
    </source>
</evidence>
<accession>A0AAE3GBV5</accession>
<dbReference type="Gene3D" id="1.20.1260.20">
    <property type="entry name" value="PPE superfamily"/>
    <property type="match status" value="1"/>
</dbReference>
<dbReference type="AlphaFoldDB" id="A0AAE3GBV5"/>
<evidence type="ECO:0000313" key="4">
    <source>
        <dbReference type="EMBL" id="MCP2165431.1"/>
    </source>
</evidence>
<dbReference type="SUPFAM" id="SSF140459">
    <property type="entry name" value="PE/PPE dimer-like"/>
    <property type="match status" value="1"/>
</dbReference>
<feature type="compositionally biased region" description="Low complexity" evidence="2">
    <location>
        <begin position="251"/>
        <end position="271"/>
    </location>
</feature>
<protein>
    <submittedName>
        <fullName evidence="4">PPE-repeat protein</fullName>
    </submittedName>
</protein>
<reference evidence="4" key="1">
    <citation type="submission" date="2022-06" db="EMBL/GenBank/DDBJ databases">
        <title>Genomic Encyclopedia of Archaeal and Bacterial Type Strains, Phase II (KMG-II): from individual species to whole genera.</title>
        <authorList>
            <person name="Goeker M."/>
        </authorList>
    </citation>
    <scope>NUCLEOTIDE SEQUENCE</scope>
    <source>
        <strain evidence="4">DSM 43935</strain>
    </source>
</reference>
<feature type="compositionally biased region" description="Pro residues" evidence="2">
    <location>
        <begin position="345"/>
        <end position="367"/>
    </location>
</feature>
<feature type="compositionally biased region" description="Low complexity" evidence="2">
    <location>
        <begin position="368"/>
        <end position="381"/>
    </location>
</feature>
<evidence type="ECO:0000259" key="3">
    <source>
        <dbReference type="Pfam" id="PF00823"/>
    </source>
</evidence>
<evidence type="ECO:0000313" key="5">
    <source>
        <dbReference type="Proteomes" id="UP001206128"/>
    </source>
</evidence>
<evidence type="ECO:0000256" key="2">
    <source>
        <dbReference type="SAM" id="MobiDB-lite"/>
    </source>
</evidence>
<comment type="caution">
    <text evidence="4">The sequence shown here is derived from an EMBL/GenBank/DDBJ whole genome shotgun (WGS) entry which is preliminary data.</text>
</comment>
<dbReference type="InterPro" id="IPR038332">
    <property type="entry name" value="PPE_sf"/>
</dbReference>
<proteinExistence type="inferred from homology"/>
<dbReference type="RefSeq" id="WP_253770255.1">
    <property type="nucleotide sequence ID" value="NZ_JAMTCK010000005.1"/>
</dbReference>
<feature type="compositionally biased region" description="Polar residues" evidence="2">
    <location>
        <begin position="401"/>
        <end position="416"/>
    </location>
</feature>
<keyword evidence="5" id="KW-1185">Reference proteome</keyword>
<sequence length="477" mass="48155">MTGGHRWRGYTHEELYEQLHAGPGPSASHISTERWNRMSSTLAEITAELQAGVASAGATWEGAAADAATAGITPLARWAEDAQAGANVMRTSTELQADFVSKARADMPPPVAVTAEQPGSLTSMVTHLFGGQTDYERQEAARNAAEERAFEVMQTYESSTTSNVATLGQFQPPPEVVVKSAPTPAPSTESAPLPGPVLHVPSPLDRQSSAGNRRGGLGTSGPDRAVAPGVKHPAASVRSARPGPTGPGGPARPTGQPTGQPGGQPSQPSGASQGGTGGSTAPSLSEPAESASGRGGAGSPQQQVNIPSQGRGPFSGILSRLAGEPLPTPAHAPAPPAPADAANPRPEPAPAPAPEPATAPAPAPPAAPVSDATATSSAAPSIPTQVSAVVVHHTDRVGPDSGNQYSASTFGPQAGNQRRPHGTGPGAGRDPFGLFGARGRYREEEDAEHVGLDFLVETEDVFGGGDRVSSPVIGGSL</sequence>
<dbReference type="InterPro" id="IPR000030">
    <property type="entry name" value="PPE_dom"/>
</dbReference>
<feature type="region of interest" description="Disordered" evidence="2">
    <location>
        <begin position="165"/>
        <end position="435"/>
    </location>
</feature>
<organism evidence="4 5">
    <name type="scientific">Goodfellowiella coeruleoviolacea</name>
    <dbReference type="NCBI Taxonomy" id="334858"/>
    <lineage>
        <taxon>Bacteria</taxon>
        <taxon>Bacillati</taxon>
        <taxon>Actinomycetota</taxon>
        <taxon>Actinomycetes</taxon>
        <taxon>Pseudonocardiales</taxon>
        <taxon>Pseudonocardiaceae</taxon>
        <taxon>Goodfellowiella</taxon>
    </lineage>
</organism>
<comment type="similarity">
    <text evidence="1">Belongs to the mycobacterial PPE family.</text>
</comment>
<feature type="domain" description="PPE" evidence="3">
    <location>
        <begin position="18"/>
        <end position="166"/>
    </location>
</feature>
<dbReference type="EMBL" id="JAMTCK010000005">
    <property type="protein sequence ID" value="MCP2165431.1"/>
    <property type="molecule type" value="Genomic_DNA"/>
</dbReference>
<name>A0AAE3GBV5_9PSEU</name>
<dbReference type="Proteomes" id="UP001206128">
    <property type="component" value="Unassembled WGS sequence"/>
</dbReference>
<feature type="compositionally biased region" description="Low complexity" evidence="2">
    <location>
        <begin position="279"/>
        <end position="292"/>
    </location>
</feature>
<feature type="compositionally biased region" description="Low complexity" evidence="2">
    <location>
        <begin position="180"/>
        <end position="192"/>
    </location>
</feature>
<dbReference type="Pfam" id="PF00823">
    <property type="entry name" value="PPE"/>
    <property type="match status" value="1"/>
</dbReference>
<feature type="compositionally biased region" description="Pro residues" evidence="2">
    <location>
        <begin position="326"/>
        <end position="338"/>
    </location>
</feature>